<evidence type="ECO:0000313" key="2">
    <source>
        <dbReference type="Proteomes" id="UP000286415"/>
    </source>
</evidence>
<evidence type="ECO:0000313" key="1">
    <source>
        <dbReference type="EMBL" id="KAG5444554.1"/>
    </source>
</evidence>
<gene>
    <name evidence="1" type="ORF">CSKR_108084</name>
</gene>
<dbReference type="Proteomes" id="UP000286415">
    <property type="component" value="Unassembled WGS sequence"/>
</dbReference>
<sequence length="123" mass="13684">MPACLNRAYLTQSIELVPEVTDARNDGVSRLKMLRLTVKPLHCFLEHAASAKLQQLPYLFQCTPTTLLIGQKVALGIRTLDHPYPLTDPGTDSKRISTDTDLYPVLDLKDFRCGLGTIQLSIC</sequence>
<reference evidence="1 2" key="1">
    <citation type="journal article" date="2018" name="Biotechnol. Adv.">
        <title>Improved genomic resources and new bioinformatic workflow for the carcinogenic parasite Clonorchis sinensis: Biotechnological implications.</title>
        <authorList>
            <person name="Wang D."/>
            <person name="Korhonen P.K."/>
            <person name="Gasser R.B."/>
            <person name="Young N.D."/>
        </authorList>
    </citation>
    <scope>NUCLEOTIDE SEQUENCE [LARGE SCALE GENOMIC DNA]</scope>
    <source>
        <strain evidence="1">Cs-k2</strain>
    </source>
</reference>
<dbReference type="EMBL" id="NIRI02000056">
    <property type="protein sequence ID" value="KAG5444554.1"/>
    <property type="molecule type" value="Genomic_DNA"/>
</dbReference>
<comment type="caution">
    <text evidence="1">The sequence shown here is derived from an EMBL/GenBank/DDBJ whole genome shotgun (WGS) entry which is preliminary data.</text>
</comment>
<name>A0A3R7FPW3_CLOSI</name>
<protein>
    <submittedName>
        <fullName evidence="1">Uncharacterized protein</fullName>
    </submittedName>
</protein>
<organism evidence="1 2">
    <name type="scientific">Clonorchis sinensis</name>
    <name type="common">Chinese liver fluke</name>
    <dbReference type="NCBI Taxonomy" id="79923"/>
    <lineage>
        <taxon>Eukaryota</taxon>
        <taxon>Metazoa</taxon>
        <taxon>Spiralia</taxon>
        <taxon>Lophotrochozoa</taxon>
        <taxon>Platyhelminthes</taxon>
        <taxon>Trematoda</taxon>
        <taxon>Digenea</taxon>
        <taxon>Opisthorchiida</taxon>
        <taxon>Opisthorchiata</taxon>
        <taxon>Opisthorchiidae</taxon>
        <taxon>Clonorchis</taxon>
    </lineage>
</organism>
<dbReference type="AlphaFoldDB" id="A0A3R7FPW3"/>
<dbReference type="InParanoid" id="A0A3R7FPW3"/>
<proteinExistence type="predicted"/>
<reference evidence="1 2" key="2">
    <citation type="journal article" date="2021" name="Genomics">
        <title>High-quality reference genome for Clonorchis sinensis.</title>
        <authorList>
            <person name="Young N.D."/>
            <person name="Stroehlein A.J."/>
            <person name="Kinkar L."/>
            <person name="Wang T."/>
            <person name="Sohn W.M."/>
            <person name="Chang B.C.H."/>
            <person name="Kaur P."/>
            <person name="Weisz D."/>
            <person name="Dudchenko O."/>
            <person name="Aiden E.L."/>
            <person name="Korhonen P.K."/>
            <person name="Gasser R.B."/>
        </authorList>
    </citation>
    <scope>NUCLEOTIDE SEQUENCE [LARGE SCALE GENOMIC DNA]</scope>
    <source>
        <strain evidence="1">Cs-k2</strain>
    </source>
</reference>
<keyword evidence="2" id="KW-1185">Reference proteome</keyword>
<accession>A0A3R7FPW3</accession>